<dbReference type="AlphaFoldDB" id="A0AA38ZW33"/>
<evidence type="ECO:0000313" key="2">
    <source>
        <dbReference type="Proteomes" id="UP001168098"/>
    </source>
</evidence>
<reference evidence="1 2" key="1">
    <citation type="journal article" date="2023" name="BMC Biotechnol.">
        <title>Vitis rotundifolia cv Carlos genome sequencing.</title>
        <authorList>
            <person name="Huff M."/>
            <person name="Hulse-Kemp A."/>
            <person name="Scheffler B."/>
            <person name="Youngblood R."/>
            <person name="Simpson S."/>
            <person name="Babiker E."/>
            <person name="Staton M."/>
        </authorList>
    </citation>
    <scope>NUCLEOTIDE SEQUENCE [LARGE SCALE GENOMIC DNA]</scope>
    <source>
        <tissue evidence="1">Leaf</tissue>
    </source>
</reference>
<dbReference type="Proteomes" id="UP001168098">
    <property type="component" value="Unassembled WGS sequence"/>
</dbReference>
<name>A0AA38ZW33_VITRO</name>
<dbReference type="PANTHER" id="PTHR10826">
    <property type="entry name" value="COMPLEMENT COMPONENT 1"/>
    <property type="match status" value="1"/>
</dbReference>
<dbReference type="InterPro" id="IPR003428">
    <property type="entry name" value="MAM33"/>
</dbReference>
<dbReference type="SUPFAM" id="SSF54529">
    <property type="entry name" value="Mitochondrial glycoprotein MAM33-like"/>
    <property type="match status" value="1"/>
</dbReference>
<organism evidence="1 2">
    <name type="scientific">Vitis rotundifolia</name>
    <name type="common">Muscadine grape</name>
    <dbReference type="NCBI Taxonomy" id="103349"/>
    <lineage>
        <taxon>Eukaryota</taxon>
        <taxon>Viridiplantae</taxon>
        <taxon>Streptophyta</taxon>
        <taxon>Embryophyta</taxon>
        <taxon>Tracheophyta</taxon>
        <taxon>Spermatophyta</taxon>
        <taxon>Magnoliopsida</taxon>
        <taxon>eudicotyledons</taxon>
        <taxon>Gunneridae</taxon>
        <taxon>Pentapetalae</taxon>
        <taxon>rosids</taxon>
        <taxon>Vitales</taxon>
        <taxon>Vitaceae</taxon>
        <taxon>Viteae</taxon>
        <taxon>Vitis</taxon>
    </lineage>
</organism>
<dbReference type="Gene3D" id="3.10.280.10">
    <property type="entry name" value="Mitochondrial glycoprotein"/>
    <property type="match status" value="1"/>
</dbReference>
<comment type="caution">
    <text evidence="1">The sequence shown here is derived from an EMBL/GenBank/DDBJ whole genome shotgun (WGS) entry which is preliminary data.</text>
</comment>
<gene>
    <name evidence="1" type="ORF">PVL29_011058</name>
</gene>
<dbReference type="EMBL" id="JARBHA010000008">
    <property type="protein sequence ID" value="KAJ9695892.1"/>
    <property type="molecule type" value="Genomic_DNA"/>
</dbReference>
<dbReference type="Pfam" id="PF02330">
    <property type="entry name" value="MAM33"/>
    <property type="match status" value="1"/>
</dbReference>
<keyword evidence="2" id="KW-1185">Reference proteome</keyword>
<evidence type="ECO:0008006" key="3">
    <source>
        <dbReference type="Google" id="ProtNLM"/>
    </source>
</evidence>
<evidence type="ECO:0000313" key="1">
    <source>
        <dbReference type="EMBL" id="KAJ9695892.1"/>
    </source>
</evidence>
<dbReference type="InterPro" id="IPR036561">
    <property type="entry name" value="MAM33_sf"/>
</dbReference>
<proteinExistence type="predicted"/>
<protein>
    <recommendedName>
        <fullName evidence="3">Mitochondrial acidic protein MAM33</fullName>
    </recommendedName>
</protein>
<sequence length="204" mass="23237">MRRVNGILRQSQKALQDLDLLKVLQSEIRHEQSHDRFQNYQGGYPGDFVVDWDSPASQDVVLRRKCESGEEVAVSALLSPITFRNEEGSFPRDLLMKVCIKKPGLSPVLQFDCGVFSKDHEKLEFNIHSAYYLPSPACLNPSAYRGPSFSSLDPNLQDALKEYLLARGIGDDLTNFLVIHLHKKEQTQYMSWLHKLEAMVAKDD</sequence>
<dbReference type="FunFam" id="3.10.280.10:FF:000006">
    <property type="entry name" value="Mitochondrial glycoprotein, expressed"/>
    <property type="match status" value="1"/>
</dbReference>
<accession>A0AA38ZW33</accession>
<dbReference type="PANTHER" id="PTHR10826:SF1">
    <property type="entry name" value="COMPLEMENT COMPONENT 1 Q SUBCOMPONENT-BINDING PROTEIN, MITOCHONDRIAL"/>
    <property type="match status" value="1"/>
</dbReference>
<dbReference type="GO" id="GO:0005759">
    <property type="term" value="C:mitochondrial matrix"/>
    <property type="evidence" value="ECO:0007669"/>
    <property type="project" value="InterPro"/>
</dbReference>